<keyword evidence="4" id="KW-1185">Reference proteome</keyword>
<feature type="region of interest" description="Disordered" evidence="1">
    <location>
        <begin position="1"/>
        <end position="73"/>
    </location>
</feature>
<sequence length="212" mass="23562">MDKAETEQEEEFSEWVVIQTSPTSPPTVASTPQDSPRSQPSHRREYPPENDDEEDDAVVPVVGEEEGESSSTENLSLPWRVIEISKKRLIKDFFQAVERVRYGEMVETIAGREAEISAPSAQRERSENKGTYGRSWEIERVVSIKTQSSSGSNRVTRRISNKVSKLNFTYTDWLDGSCGGSGVVSGYTAQGGASPWNTLVMRSDSLLLLALL</sequence>
<evidence type="ECO:0000313" key="4">
    <source>
        <dbReference type="Proteomes" id="UP000467841"/>
    </source>
</evidence>
<evidence type="ECO:0000313" key="3">
    <source>
        <dbReference type="EMBL" id="CAA7049701.1"/>
    </source>
</evidence>
<dbReference type="AlphaFoldDB" id="A0A6D2KKG0"/>
<protein>
    <submittedName>
        <fullName evidence="3">Uncharacterized protein</fullName>
    </submittedName>
</protein>
<evidence type="ECO:0000313" key="2">
    <source>
        <dbReference type="EMBL" id="CAA7039659.1"/>
    </source>
</evidence>
<accession>A0A6D2KKG0</accession>
<dbReference type="EMBL" id="CACVBM020001215">
    <property type="protein sequence ID" value="CAA7039659.1"/>
    <property type="molecule type" value="Genomic_DNA"/>
</dbReference>
<reference evidence="3 4" key="1">
    <citation type="submission" date="2020-01" db="EMBL/GenBank/DDBJ databases">
        <authorList>
            <person name="Mishra B."/>
        </authorList>
    </citation>
    <scope>NUCLEOTIDE SEQUENCE [LARGE SCALE GENOMIC DNA]</scope>
</reference>
<feature type="compositionally biased region" description="Low complexity" evidence="1">
    <location>
        <begin position="20"/>
        <end position="32"/>
    </location>
</feature>
<dbReference type="EMBL" id="CACVBM020001425">
    <property type="protein sequence ID" value="CAA7049701.1"/>
    <property type="molecule type" value="Genomic_DNA"/>
</dbReference>
<dbReference type="OrthoDB" id="734536at2759"/>
<organism evidence="3 4">
    <name type="scientific">Microthlaspi erraticum</name>
    <dbReference type="NCBI Taxonomy" id="1685480"/>
    <lineage>
        <taxon>Eukaryota</taxon>
        <taxon>Viridiplantae</taxon>
        <taxon>Streptophyta</taxon>
        <taxon>Embryophyta</taxon>
        <taxon>Tracheophyta</taxon>
        <taxon>Spermatophyta</taxon>
        <taxon>Magnoliopsida</taxon>
        <taxon>eudicotyledons</taxon>
        <taxon>Gunneridae</taxon>
        <taxon>Pentapetalae</taxon>
        <taxon>rosids</taxon>
        <taxon>malvids</taxon>
        <taxon>Brassicales</taxon>
        <taxon>Brassicaceae</taxon>
        <taxon>Coluteocarpeae</taxon>
        <taxon>Microthlaspi</taxon>
    </lineage>
</organism>
<proteinExistence type="predicted"/>
<dbReference type="Proteomes" id="UP000467841">
    <property type="component" value="Unassembled WGS sequence"/>
</dbReference>
<gene>
    <name evidence="2" type="ORF">MERR_LOCUS26894</name>
    <name evidence="3" type="ORF">MERR_LOCUS36936</name>
</gene>
<feature type="compositionally biased region" description="Acidic residues" evidence="1">
    <location>
        <begin position="48"/>
        <end position="68"/>
    </location>
</feature>
<evidence type="ECO:0000256" key="1">
    <source>
        <dbReference type="SAM" id="MobiDB-lite"/>
    </source>
</evidence>
<name>A0A6D2KKG0_9BRAS</name>